<dbReference type="Proteomes" id="UP000245207">
    <property type="component" value="Unassembled WGS sequence"/>
</dbReference>
<name>A0A2U1MJ13_ARTAN</name>
<dbReference type="SUPFAM" id="SSF46785">
    <property type="entry name" value="Winged helix' DNA-binding domain"/>
    <property type="match status" value="1"/>
</dbReference>
<keyword evidence="7" id="KW-0804">Transcription</keyword>
<reference evidence="15 16" key="1">
    <citation type="journal article" date="2018" name="Mol. Plant">
        <title>The genome of Artemisia annua provides insight into the evolution of Asteraceae family and artemisinin biosynthesis.</title>
        <authorList>
            <person name="Shen Q."/>
            <person name="Zhang L."/>
            <person name="Liao Z."/>
            <person name="Wang S."/>
            <person name="Yan T."/>
            <person name="Shi P."/>
            <person name="Liu M."/>
            <person name="Fu X."/>
            <person name="Pan Q."/>
            <person name="Wang Y."/>
            <person name="Lv Z."/>
            <person name="Lu X."/>
            <person name="Zhang F."/>
            <person name="Jiang W."/>
            <person name="Ma Y."/>
            <person name="Chen M."/>
            <person name="Hao X."/>
            <person name="Li L."/>
            <person name="Tang Y."/>
            <person name="Lv G."/>
            <person name="Zhou Y."/>
            <person name="Sun X."/>
            <person name="Brodelius P.E."/>
            <person name="Rose J.K.C."/>
            <person name="Tang K."/>
        </authorList>
    </citation>
    <scope>NUCLEOTIDE SEQUENCE [LARGE SCALE GENOMIC DNA]</scope>
    <source>
        <strain evidence="16">cv. Huhao1</strain>
        <tissue evidence="15">Leaf</tissue>
    </source>
</reference>
<dbReference type="InterPro" id="IPR000232">
    <property type="entry name" value="HSF_DNA-bd"/>
</dbReference>
<dbReference type="FunFam" id="1.10.10.10:FF:000057">
    <property type="entry name" value="Heat shock transcription factor 1"/>
    <property type="match status" value="1"/>
</dbReference>
<dbReference type="AlphaFoldDB" id="A0A2U1MJ13"/>
<comment type="function">
    <text evidence="9">DNA-binding protein that specifically binds heat shock promoter elements (HSE) and activates transcription.</text>
</comment>
<evidence type="ECO:0000256" key="13">
    <source>
        <dbReference type="SAM" id="MobiDB-lite"/>
    </source>
</evidence>
<protein>
    <recommendedName>
        <fullName evidence="10">Heat stress transcription factor</fullName>
    </recommendedName>
</protein>
<evidence type="ECO:0000256" key="7">
    <source>
        <dbReference type="ARBA" id="ARBA00023163"/>
    </source>
</evidence>
<dbReference type="GO" id="GO:0003700">
    <property type="term" value="F:DNA-binding transcription factor activity"/>
    <property type="evidence" value="ECO:0007669"/>
    <property type="project" value="InterPro"/>
</dbReference>
<feature type="compositionally biased region" description="Polar residues" evidence="13">
    <location>
        <begin position="110"/>
        <end position="120"/>
    </location>
</feature>
<comment type="similarity">
    <text evidence="2 11">Belongs to the HSF family.</text>
</comment>
<proteinExistence type="inferred from homology"/>
<feature type="region of interest" description="Disordered" evidence="13">
    <location>
        <begin position="108"/>
        <end position="128"/>
    </location>
</feature>
<dbReference type="InterPro" id="IPR036388">
    <property type="entry name" value="WH-like_DNA-bd_sf"/>
</dbReference>
<evidence type="ECO:0000256" key="9">
    <source>
        <dbReference type="ARBA" id="ARBA00055747"/>
    </source>
</evidence>
<dbReference type="Pfam" id="PF00447">
    <property type="entry name" value="HSF_DNA-bind"/>
    <property type="match status" value="1"/>
</dbReference>
<evidence type="ECO:0000256" key="6">
    <source>
        <dbReference type="ARBA" id="ARBA00023125"/>
    </source>
</evidence>
<evidence type="ECO:0000256" key="1">
    <source>
        <dbReference type="ARBA" id="ARBA00004123"/>
    </source>
</evidence>
<accession>A0A2U1MJ13</accession>
<evidence type="ECO:0000256" key="3">
    <source>
        <dbReference type="ARBA" id="ARBA00022553"/>
    </source>
</evidence>
<feature type="domain" description="HSF-type DNA-binding" evidence="14">
    <location>
        <begin position="54"/>
        <end position="78"/>
    </location>
</feature>
<dbReference type="PANTHER" id="PTHR10015:SF397">
    <property type="entry name" value="HEAT SHOCK TRANSCRIPTION FACTOR A4A-RELATED"/>
    <property type="match status" value="1"/>
</dbReference>
<dbReference type="InterPro" id="IPR036390">
    <property type="entry name" value="WH_DNA-bd_sf"/>
</dbReference>
<keyword evidence="12" id="KW-0175">Coiled coil</keyword>
<dbReference type="PROSITE" id="PS00434">
    <property type="entry name" value="HSF_DOMAIN"/>
    <property type="match status" value="1"/>
</dbReference>
<dbReference type="SMART" id="SM00415">
    <property type="entry name" value="HSF"/>
    <property type="match status" value="1"/>
</dbReference>
<dbReference type="OrthoDB" id="60033at2759"/>
<evidence type="ECO:0000256" key="12">
    <source>
        <dbReference type="SAM" id="Coils"/>
    </source>
</evidence>
<evidence type="ECO:0000313" key="15">
    <source>
        <dbReference type="EMBL" id="PWA61212.1"/>
    </source>
</evidence>
<evidence type="ECO:0000256" key="5">
    <source>
        <dbReference type="ARBA" id="ARBA00023016"/>
    </source>
</evidence>
<dbReference type="PRINTS" id="PR00056">
    <property type="entry name" value="HSFDOMAIN"/>
</dbReference>
<keyword evidence="4" id="KW-0805">Transcription regulation</keyword>
<dbReference type="GO" id="GO:0005634">
    <property type="term" value="C:nucleus"/>
    <property type="evidence" value="ECO:0007669"/>
    <property type="project" value="UniProtKB-SubCell"/>
</dbReference>
<gene>
    <name evidence="15" type="ORF">CTI12_AA375030</name>
</gene>
<dbReference type="GO" id="GO:0034605">
    <property type="term" value="P:cellular response to heat"/>
    <property type="evidence" value="ECO:0007669"/>
    <property type="project" value="TreeGrafter"/>
</dbReference>
<dbReference type="STRING" id="35608.A0A2U1MJ13"/>
<evidence type="ECO:0000256" key="11">
    <source>
        <dbReference type="RuleBase" id="RU004020"/>
    </source>
</evidence>
<evidence type="ECO:0000313" key="16">
    <source>
        <dbReference type="Proteomes" id="UP000245207"/>
    </source>
</evidence>
<keyword evidence="16" id="KW-1185">Reference proteome</keyword>
<evidence type="ECO:0000256" key="2">
    <source>
        <dbReference type="ARBA" id="ARBA00006403"/>
    </source>
</evidence>
<feature type="coiled-coil region" evidence="12">
    <location>
        <begin position="138"/>
        <end position="179"/>
    </location>
</feature>
<organism evidence="15 16">
    <name type="scientific">Artemisia annua</name>
    <name type="common">Sweet wormwood</name>
    <dbReference type="NCBI Taxonomy" id="35608"/>
    <lineage>
        <taxon>Eukaryota</taxon>
        <taxon>Viridiplantae</taxon>
        <taxon>Streptophyta</taxon>
        <taxon>Embryophyta</taxon>
        <taxon>Tracheophyta</taxon>
        <taxon>Spermatophyta</taxon>
        <taxon>Magnoliopsida</taxon>
        <taxon>eudicotyledons</taxon>
        <taxon>Gunneridae</taxon>
        <taxon>Pentapetalae</taxon>
        <taxon>asterids</taxon>
        <taxon>campanulids</taxon>
        <taxon>Asterales</taxon>
        <taxon>Asteraceae</taxon>
        <taxon>Asteroideae</taxon>
        <taxon>Anthemideae</taxon>
        <taxon>Artemisiinae</taxon>
        <taxon>Artemisia</taxon>
    </lineage>
</organism>
<dbReference type="PANTHER" id="PTHR10015">
    <property type="entry name" value="HEAT SHOCK TRANSCRIPTION FACTOR"/>
    <property type="match status" value="1"/>
</dbReference>
<keyword evidence="6" id="KW-0238">DNA-binding</keyword>
<evidence type="ECO:0000256" key="8">
    <source>
        <dbReference type="ARBA" id="ARBA00023242"/>
    </source>
</evidence>
<dbReference type="GO" id="GO:0000978">
    <property type="term" value="F:RNA polymerase II cis-regulatory region sequence-specific DNA binding"/>
    <property type="evidence" value="ECO:0007669"/>
    <property type="project" value="TreeGrafter"/>
</dbReference>
<keyword evidence="5 15" id="KW-0346">Stress response</keyword>
<evidence type="ECO:0000256" key="10">
    <source>
        <dbReference type="ARBA" id="ARBA00081483"/>
    </source>
</evidence>
<dbReference type="Gene3D" id="1.10.10.10">
    <property type="entry name" value="Winged helix-like DNA-binding domain superfamily/Winged helix DNA-binding domain"/>
    <property type="match status" value="1"/>
</dbReference>
<sequence length="389" mass="44505">MNDGSHGSSSGLPPFIAKTYEMVDDPLTDLIVSWSQSNKSFVVWSPREFAGELLPRFFKHNNFSSFIRQLNTYGFRKIDPELWEFANEDFIRGQPHLLKNIHRKKPVHSHSVQNLANNGASSSSSLTESDKIRYRETINRLQYEKETLSLEFQGHQQEQERLEQEARALTDRLKRAGKLQKDILCCLDEFLQKPRHEFEFTPQLVQANDRKRRMSVSPETSTNQVCPFNIPVSETISADALLALDTELVEQLESSLTLWEGILKDVDDTFEKQRWSLELDHESVSCPDSPTITYPLEDINMGSKESKIDMNSEPDNAVATKETSVNLNVNDVFWEQFLTENPGSSTTNSVEEVAQADIKEVDGRKFWWNMRSVNNLADQLGQLTPAETT</sequence>
<dbReference type="EMBL" id="PKPP01005160">
    <property type="protein sequence ID" value="PWA61212.1"/>
    <property type="molecule type" value="Genomic_DNA"/>
</dbReference>
<evidence type="ECO:0000259" key="14">
    <source>
        <dbReference type="PROSITE" id="PS00434"/>
    </source>
</evidence>
<comment type="subcellular location">
    <subcellularLocation>
        <location evidence="1">Nucleus</location>
    </subcellularLocation>
</comment>
<keyword evidence="8" id="KW-0539">Nucleus</keyword>
<dbReference type="GO" id="GO:0006357">
    <property type="term" value="P:regulation of transcription by RNA polymerase II"/>
    <property type="evidence" value="ECO:0007669"/>
    <property type="project" value="TreeGrafter"/>
</dbReference>
<keyword evidence="3" id="KW-0597">Phosphoprotein</keyword>
<evidence type="ECO:0000256" key="4">
    <source>
        <dbReference type="ARBA" id="ARBA00023015"/>
    </source>
</evidence>
<comment type="caution">
    <text evidence="15">The sequence shown here is derived from an EMBL/GenBank/DDBJ whole genome shotgun (WGS) entry which is preliminary data.</text>
</comment>